<proteinExistence type="predicted"/>
<reference evidence="1" key="2">
    <citation type="journal article" date="2014" name="ISME J.">
        <title>Microbial stratification in low pH oxic and suboxic macroscopic growths along an acid mine drainage.</title>
        <authorList>
            <person name="Mendez-Garcia C."/>
            <person name="Mesa V."/>
            <person name="Sprenger R.R."/>
            <person name="Richter M."/>
            <person name="Diez M.S."/>
            <person name="Solano J."/>
            <person name="Bargiela R."/>
            <person name="Golyshina O.V."/>
            <person name="Manteca A."/>
            <person name="Ramos J.L."/>
            <person name="Gallego J.R."/>
            <person name="Llorente I."/>
            <person name="Martins Dos Santos V.A."/>
            <person name="Jensen O.N."/>
            <person name="Pelaez A.I."/>
            <person name="Sanchez J."/>
            <person name="Ferrer M."/>
        </authorList>
    </citation>
    <scope>NUCLEOTIDE SEQUENCE</scope>
</reference>
<organism evidence="1">
    <name type="scientific">mine drainage metagenome</name>
    <dbReference type="NCBI Taxonomy" id="410659"/>
    <lineage>
        <taxon>unclassified sequences</taxon>
        <taxon>metagenomes</taxon>
        <taxon>ecological metagenomes</taxon>
    </lineage>
</organism>
<accession>T0Y9N8</accession>
<protein>
    <submittedName>
        <fullName evidence="1">Uncharacterized protein</fullName>
    </submittedName>
</protein>
<comment type="caution">
    <text evidence="1">The sequence shown here is derived from an EMBL/GenBank/DDBJ whole genome shotgun (WGS) entry which is preliminary data.</text>
</comment>
<reference evidence="1" key="1">
    <citation type="submission" date="2013-08" db="EMBL/GenBank/DDBJ databases">
        <authorList>
            <person name="Mendez C."/>
            <person name="Richter M."/>
            <person name="Ferrer M."/>
            <person name="Sanchez J."/>
        </authorList>
    </citation>
    <scope>NUCLEOTIDE SEQUENCE</scope>
</reference>
<evidence type="ECO:0000313" key="1">
    <source>
        <dbReference type="EMBL" id="EQD29853.1"/>
    </source>
</evidence>
<feature type="non-terminal residue" evidence="1">
    <location>
        <position position="96"/>
    </location>
</feature>
<dbReference type="EMBL" id="AUZX01015121">
    <property type="protein sequence ID" value="EQD29853.1"/>
    <property type="molecule type" value="Genomic_DNA"/>
</dbReference>
<sequence length="96" mass="10695">MALELMHELGFEGSYGKTRQIGESSLFRIDLEAPEAQVGLLAVQIACAYLSARTTRQTFDLQTERERLRLSFALRCLGPSTQAIADAARRRGIPVR</sequence>
<gene>
    <name evidence="1" type="ORF">B1A_20491</name>
</gene>
<name>T0Y9N8_9ZZZZ</name>
<dbReference type="AlphaFoldDB" id="T0Y9N8"/>